<dbReference type="GO" id="GO:0005975">
    <property type="term" value="P:carbohydrate metabolic process"/>
    <property type="evidence" value="ECO:0007669"/>
    <property type="project" value="InterPro"/>
</dbReference>
<keyword evidence="2" id="KW-1185">Reference proteome</keyword>
<dbReference type="InterPro" id="IPR008183">
    <property type="entry name" value="Aldose_1/G6P_1-epimerase"/>
</dbReference>
<protein>
    <submittedName>
        <fullName evidence="1">Glycoside hydrolase-type carbohydrate-binding protein</fullName>
    </submittedName>
</protein>
<reference evidence="1 2" key="1">
    <citation type="journal article" date="2014" name="Gene">
        <title>A comparative genomic analysis of the alkalitolerant soil bacterium Bacillus lehensis G1.</title>
        <authorList>
            <person name="Noor Y.M."/>
            <person name="Samsulrizal N.H."/>
            <person name="Jema'on N.A."/>
            <person name="Low K.O."/>
            <person name="Ramli A.N."/>
            <person name="Alias N.I."/>
            <person name="Damis S.I."/>
            <person name="Fuzi S.F."/>
            <person name="Isa M.N."/>
            <person name="Murad A.M."/>
            <person name="Raih M.F."/>
            <person name="Bakar F.D."/>
            <person name="Najimudin N."/>
            <person name="Mahadi N.M."/>
            <person name="Illias R.M."/>
        </authorList>
    </citation>
    <scope>NUCLEOTIDE SEQUENCE [LARGE SCALE GENOMIC DNA]</scope>
    <source>
        <strain evidence="1 2">G1</strain>
    </source>
</reference>
<gene>
    <name evidence="1" type="ORF">BleG1_1030</name>
</gene>
<dbReference type="RefSeq" id="WP_038477948.1">
    <property type="nucleotide sequence ID" value="NZ_CP003923.1"/>
</dbReference>
<dbReference type="GO" id="GO:0030246">
    <property type="term" value="F:carbohydrate binding"/>
    <property type="evidence" value="ECO:0007669"/>
    <property type="project" value="InterPro"/>
</dbReference>
<dbReference type="GO" id="GO:0016787">
    <property type="term" value="F:hydrolase activity"/>
    <property type="evidence" value="ECO:0007669"/>
    <property type="project" value="UniProtKB-KW"/>
</dbReference>
<dbReference type="InterPro" id="IPR014718">
    <property type="entry name" value="GH-type_carb-bd"/>
</dbReference>
<dbReference type="Proteomes" id="UP000027142">
    <property type="component" value="Chromosome"/>
</dbReference>
<sequence>MLDKGGIRIIIIENDRLQVEIAHKGAEVQKVTQKTTTQNRMWSGDPAYWGRVSPILFPIVGGLKNETYSYKGKSYTLPRHGFLRDQVFVTHSLSKTKARFHFESSGQFAHVYPFEFTVYIDYELHENTLHIQWRVVNNSEEEMLFSIGGHPAFSLPMEENTNLEDHVLTLRSEKEVTSYQLTDGLLKEVEALPQSLSLVPRWFKDDALVYKGIQTVEILVKEETKLRVDLHGAPYVGIWSPYKEQDQELAFICIEPWYGIADKWDASGNLEDKEGIQRINANESFKEGYTIHF</sequence>
<organism evidence="1 2">
    <name type="scientific">Shouchella lehensis G1</name>
    <dbReference type="NCBI Taxonomy" id="1246626"/>
    <lineage>
        <taxon>Bacteria</taxon>
        <taxon>Bacillati</taxon>
        <taxon>Bacillota</taxon>
        <taxon>Bacilli</taxon>
        <taxon>Bacillales</taxon>
        <taxon>Bacillaceae</taxon>
        <taxon>Shouchella</taxon>
    </lineage>
</organism>
<dbReference type="STRING" id="1246626.BleG1_1030"/>
<dbReference type="Pfam" id="PF01263">
    <property type="entry name" value="Aldose_epim"/>
    <property type="match status" value="1"/>
</dbReference>
<dbReference type="eggNOG" id="COG2017">
    <property type="taxonomic scope" value="Bacteria"/>
</dbReference>
<dbReference type="InterPro" id="IPR011013">
    <property type="entry name" value="Gal_mutarotase_sf_dom"/>
</dbReference>
<proteinExistence type="predicted"/>
<dbReference type="PATRIC" id="fig|1246626.3.peg.1034"/>
<name>A0A060LZA6_9BACI</name>
<evidence type="ECO:0000313" key="2">
    <source>
        <dbReference type="Proteomes" id="UP000027142"/>
    </source>
</evidence>
<dbReference type="EMBL" id="CP003923">
    <property type="protein sequence ID" value="AIC93633.1"/>
    <property type="molecule type" value="Genomic_DNA"/>
</dbReference>
<dbReference type="SUPFAM" id="SSF74650">
    <property type="entry name" value="Galactose mutarotase-like"/>
    <property type="match status" value="1"/>
</dbReference>
<dbReference type="HOGENOM" id="CLU_057834_1_0_9"/>
<dbReference type="Gene3D" id="2.70.98.10">
    <property type="match status" value="1"/>
</dbReference>
<dbReference type="AlphaFoldDB" id="A0A060LZA6"/>
<dbReference type="KEGG" id="ble:BleG1_1030"/>
<keyword evidence="1" id="KW-0378">Hydrolase</keyword>
<dbReference type="CDD" id="cd09024">
    <property type="entry name" value="Aldose_epim_lacX"/>
    <property type="match status" value="1"/>
</dbReference>
<dbReference type="InterPro" id="IPR037481">
    <property type="entry name" value="LacX"/>
</dbReference>
<accession>A0A060LZA6</accession>
<evidence type="ECO:0000313" key="1">
    <source>
        <dbReference type="EMBL" id="AIC93633.1"/>
    </source>
</evidence>
<dbReference type="GO" id="GO:0016853">
    <property type="term" value="F:isomerase activity"/>
    <property type="evidence" value="ECO:0007669"/>
    <property type="project" value="InterPro"/>
</dbReference>